<accession>A0A127JNQ8</accession>
<sequence>MVNAVCQSNIGCIVQVVGPYQGEGDWAVNEPGVVWLVKSSKRMTWIMGDKRYRRTQGPARDDQLQPIRGQSPSGDAVGREQLDRVTTA</sequence>
<feature type="region of interest" description="Disordered" evidence="1">
    <location>
        <begin position="53"/>
        <end position="88"/>
    </location>
</feature>
<keyword evidence="3" id="KW-1185">Reference proteome</keyword>
<name>A0A127JNQ8_9BURK</name>
<protein>
    <submittedName>
        <fullName evidence="2">Uncharacterized protein</fullName>
    </submittedName>
</protein>
<gene>
    <name evidence="2" type="ORF">UC35_00535</name>
</gene>
<evidence type="ECO:0000313" key="3">
    <source>
        <dbReference type="Proteomes" id="UP000070433"/>
    </source>
</evidence>
<dbReference type="AlphaFoldDB" id="A0A127JNQ8"/>
<evidence type="ECO:0000313" key="2">
    <source>
        <dbReference type="EMBL" id="AMO21631.1"/>
    </source>
</evidence>
<evidence type="ECO:0000256" key="1">
    <source>
        <dbReference type="SAM" id="MobiDB-lite"/>
    </source>
</evidence>
<organism evidence="2 3">
    <name type="scientific">Ramlibacter tataouinensis</name>
    <dbReference type="NCBI Taxonomy" id="94132"/>
    <lineage>
        <taxon>Bacteria</taxon>
        <taxon>Pseudomonadati</taxon>
        <taxon>Pseudomonadota</taxon>
        <taxon>Betaproteobacteria</taxon>
        <taxon>Burkholderiales</taxon>
        <taxon>Comamonadaceae</taxon>
        <taxon>Ramlibacter</taxon>
    </lineage>
</organism>
<feature type="compositionally biased region" description="Basic and acidic residues" evidence="1">
    <location>
        <begin position="77"/>
        <end position="88"/>
    </location>
</feature>
<dbReference type="EMBL" id="CP010951">
    <property type="protein sequence ID" value="AMO21631.1"/>
    <property type="molecule type" value="Genomic_DNA"/>
</dbReference>
<proteinExistence type="predicted"/>
<reference evidence="2 3" key="1">
    <citation type="journal article" date="2014" name="Int. J. Syst. Evol. Microbiol.">
        <title>Ramlibacter solisilvae sp. nov., isolated from forest soil, and emended description of the genus Ramlibacter.</title>
        <authorList>
            <person name="Lee H.J."/>
            <person name="Lee S.H."/>
            <person name="Lee S.S."/>
            <person name="Lee J.S."/>
            <person name="Kim Y."/>
            <person name="Kim S.C."/>
            <person name="Jeon C.O."/>
        </authorList>
    </citation>
    <scope>NUCLEOTIDE SEQUENCE [LARGE SCALE GENOMIC DNA]</scope>
    <source>
        <strain evidence="2 3">5-10</strain>
    </source>
</reference>
<dbReference type="Proteomes" id="UP000070433">
    <property type="component" value="Chromosome"/>
</dbReference>